<proteinExistence type="predicted"/>
<evidence type="ECO:0000313" key="1">
    <source>
        <dbReference type="EMBL" id="KAH7913813.1"/>
    </source>
</evidence>
<organism evidence="1 2">
    <name type="scientific">Hygrophoropsis aurantiaca</name>
    <dbReference type="NCBI Taxonomy" id="72124"/>
    <lineage>
        <taxon>Eukaryota</taxon>
        <taxon>Fungi</taxon>
        <taxon>Dikarya</taxon>
        <taxon>Basidiomycota</taxon>
        <taxon>Agaricomycotina</taxon>
        <taxon>Agaricomycetes</taxon>
        <taxon>Agaricomycetidae</taxon>
        <taxon>Boletales</taxon>
        <taxon>Coniophorineae</taxon>
        <taxon>Hygrophoropsidaceae</taxon>
        <taxon>Hygrophoropsis</taxon>
    </lineage>
</organism>
<dbReference type="EMBL" id="MU267624">
    <property type="protein sequence ID" value="KAH7913813.1"/>
    <property type="molecule type" value="Genomic_DNA"/>
</dbReference>
<gene>
    <name evidence="1" type="ORF">BJ138DRAFT_550996</name>
</gene>
<reference evidence="1" key="1">
    <citation type="journal article" date="2021" name="New Phytol.">
        <title>Evolutionary innovations through gain and loss of genes in the ectomycorrhizal Boletales.</title>
        <authorList>
            <person name="Wu G."/>
            <person name="Miyauchi S."/>
            <person name="Morin E."/>
            <person name="Kuo A."/>
            <person name="Drula E."/>
            <person name="Varga T."/>
            <person name="Kohler A."/>
            <person name="Feng B."/>
            <person name="Cao Y."/>
            <person name="Lipzen A."/>
            <person name="Daum C."/>
            <person name="Hundley H."/>
            <person name="Pangilinan J."/>
            <person name="Johnson J."/>
            <person name="Barry K."/>
            <person name="LaButti K."/>
            <person name="Ng V."/>
            <person name="Ahrendt S."/>
            <person name="Min B."/>
            <person name="Choi I.G."/>
            <person name="Park H."/>
            <person name="Plett J.M."/>
            <person name="Magnuson J."/>
            <person name="Spatafora J.W."/>
            <person name="Nagy L.G."/>
            <person name="Henrissat B."/>
            <person name="Grigoriev I.V."/>
            <person name="Yang Z.L."/>
            <person name="Xu J."/>
            <person name="Martin F.M."/>
        </authorList>
    </citation>
    <scope>NUCLEOTIDE SEQUENCE</scope>
    <source>
        <strain evidence="1">ATCC 28755</strain>
    </source>
</reference>
<keyword evidence="2" id="KW-1185">Reference proteome</keyword>
<name>A0ACB8AM53_9AGAM</name>
<accession>A0ACB8AM53</accession>
<sequence>MLTQAGISLGPMLVGFALNTILYGVMVTQTLVYFSSYKSDGHWIRLFVLLLLLADTTNVVFEFVYLYDTLITHFGDDSRLWEANWVFSTVPAMTGVISALVQLFFAWRVSILTSSKWTVYCIAILAVAGMLCAIGTAIAINAVPVFTEFHRFQAIVIVWLVSAAADNVVITISLVRSLREHKTGFADTDNIIKKIIRLTVHTGLLTAIWTLVDLTAYLALTNGLHLLFNFSLSKFYTNSLLSTLISRSREQHHDDFTIVDGTGQRGADLVQLGSRGETSSRPSSRRESEHIFVPIDDAKLDEPPTVMCTAV</sequence>
<protein>
    <submittedName>
        <fullName evidence="1">Uncharacterized protein</fullName>
    </submittedName>
</protein>
<evidence type="ECO:0000313" key="2">
    <source>
        <dbReference type="Proteomes" id="UP000790377"/>
    </source>
</evidence>
<dbReference type="Proteomes" id="UP000790377">
    <property type="component" value="Unassembled WGS sequence"/>
</dbReference>
<comment type="caution">
    <text evidence="1">The sequence shown here is derived from an EMBL/GenBank/DDBJ whole genome shotgun (WGS) entry which is preliminary data.</text>
</comment>